<gene>
    <name evidence="2" type="ORF">A2519_09880</name>
</gene>
<evidence type="ECO:0000313" key="3">
    <source>
        <dbReference type="Proteomes" id="UP000179243"/>
    </source>
</evidence>
<dbReference type="Gene3D" id="2.60.40.4070">
    <property type="match status" value="1"/>
</dbReference>
<evidence type="ECO:0000259" key="1">
    <source>
        <dbReference type="Pfam" id="PF13860"/>
    </source>
</evidence>
<protein>
    <recommendedName>
        <fullName evidence="1">FlgD/Vpr Ig-like domain-containing protein</fullName>
    </recommendedName>
</protein>
<proteinExistence type="predicted"/>
<name>A0A1F7FE64_UNCRA</name>
<evidence type="ECO:0000313" key="2">
    <source>
        <dbReference type="EMBL" id="OGK04979.1"/>
    </source>
</evidence>
<organism evidence="2 3">
    <name type="scientific">Candidatus Raymondbacteria bacterium RIFOXYD12_FULL_49_13</name>
    <dbReference type="NCBI Taxonomy" id="1817890"/>
    <lineage>
        <taxon>Bacteria</taxon>
        <taxon>Raymondiibacteriota</taxon>
    </lineage>
</organism>
<reference evidence="2 3" key="1">
    <citation type="journal article" date="2016" name="Nat. Commun.">
        <title>Thousands of microbial genomes shed light on interconnected biogeochemical processes in an aquifer system.</title>
        <authorList>
            <person name="Anantharaman K."/>
            <person name="Brown C.T."/>
            <person name="Hug L.A."/>
            <person name="Sharon I."/>
            <person name="Castelle C.J."/>
            <person name="Probst A.J."/>
            <person name="Thomas B.C."/>
            <person name="Singh A."/>
            <person name="Wilkins M.J."/>
            <person name="Karaoz U."/>
            <person name="Brodie E.L."/>
            <person name="Williams K.H."/>
            <person name="Hubbard S.S."/>
            <person name="Banfield J.F."/>
        </authorList>
    </citation>
    <scope>NUCLEOTIDE SEQUENCE [LARGE SCALE GENOMIC DNA]</scope>
</reference>
<dbReference type="AlphaFoldDB" id="A0A1F7FE64"/>
<dbReference type="Pfam" id="PF13860">
    <property type="entry name" value="FlgD_ig"/>
    <property type="match status" value="1"/>
</dbReference>
<dbReference type="Proteomes" id="UP000179243">
    <property type="component" value="Unassembled WGS sequence"/>
</dbReference>
<dbReference type="EMBL" id="MFYX01000064">
    <property type="protein sequence ID" value="OGK04979.1"/>
    <property type="molecule type" value="Genomic_DNA"/>
</dbReference>
<dbReference type="InterPro" id="IPR025965">
    <property type="entry name" value="FlgD/Vpr_Ig-like"/>
</dbReference>
<dbReference type="SUPFAM" id="SSF53474">
    <property type="entry name" value="alpha/beta-Hydrolases"/>
    <property type="match status" value="1"/>
</dbReference>
<accession>A0A1F7FE64</accession>
<sequence length="563" mass="61847">MITFLNWISFVGLIILLLLAWNTGPFAAQFNEIDSLFPLSPYEALDESTLSPVILSDSAYNSTTHAGRTYRVIRVRYFSHMWKDGPWYGSMSIVIPDTIVNAKQGFLAMAPGGSISIQDSMNFESEYGEYNALEYGIPVASIPDQGTHFGLSDIHAISDSIHAIGFETSDFSWLAIYPSIALKSRGITMVSCLLGFPVHSAVHLGSSITANHAWRWPIFDGRIKGLAATGDIGHYRDWIPLNCDSTLPTRVVHYSCLDSFNRAKVDTLTDPFIFGKDLKVPILQIAGTNDFASPPYHIPGFLTGLAGPVHLVNAANYPHGCASWTHVESFRMWIDHVFFNRPLTRISIGEVAKTSDRLNVTAYINTDTSVQIQDVQLNYTAYSDTNYFKSVLLPGMPDSNYMNAVWVSTPMTLNGGGWQAGIALKALTETNLAYFASVKDRYNNRIGHASTSINYGLISGIGTESGPGRKEQTGFTIHCAPNPFNPLATITVDIHSPAAHSLSIFNSRGMLIRTWFIASTAKGSYKITWDGRNCNGNAVAGGLYLIRLIAGDKVYSRKAVLLR</sequence>
<dbReference type="InterPro" id="IPR029058">
    <property type="entry name" value="AB_hydrolase_fold"/>
</dbReference>
<feature type="domain" description="FlgD/Vpr Ig-like" evidence="1">
    <location>
        <begin position="490"/>
        <end position="548"/>
    </location>
</feature>
<comment type="caution">
    <text evidence="2">The sequence shown here is derived from an EMBL/GenBank/DDBJ whole genome shotgun (WGS) entry which is preliminary data.</text>
</comment>